<dbReference type="AlphaFoldDB" id="A0A2U1QC22"/>
<feature type="coiled-coil region" evidence="6">
    <location>
        <begin position="108"/>
        <end position="135"/>
    </location>
</feature>
<evidence type="ECO:0000256" key="7">
    <source>
        <dbReference type="SAM" id="MobiDB-lite"/>
    </source>
</evidence>
<evidence type="ECO:0000313" key="9">
    <source>
        <dbReference type="EMBL" id="PWA95527.1"/>
    </source>
</evidence>
<evidence type="ECO:0000256" key="6">
    <source>
        <dbReference type="SAM" id="Coils"/>
    </source>
</evidence>
<dbReference type="Proteomes" id="UP000245207">
    <property type="component" value="Unassembled WGS sequence"/>
</dbReference>
<dbReference type="InterPro" id="IPR036879">
    <property type="entry name" value="TF_MADSbox_sf"/>
</dbReference>
<keyword evidence="4" id="KW-0804">Transcription</keyword>
<keyword evidence="3" id="KW-0238">DNA-binding</keyword>
<dbReference type="SMART" id="SM00432">
    <property type="entry name" value="MADS"/>
    <property type="match status" value="1"/>
</dbReference>
<dbReference type="PANTHER" id="PTHR11945:SF723">
    <property type="entry name" value="AGAMOUS-LIKE MADS-BOX PROTEIN AGL62"/>
    <property type="match status" value="1"/>
</dbReference>
<keyword evidence="10" id="KW-1185">Reference proteome</keyword>
<dbReference type="InterPro" id="IPR002100">
    <property type="entry name" value="TF_MADSbox"/>
</dbReference>
<dbReference type="SUPFAM" id="SSF55455">
    <property type="entry name" value="SRF-like"/>
    <property type="match status" value="1"/>
</dbReference>
<dbReference type="GO" id="GO:0000978">
    <property type="term" value="F:RNA polymerase II cis-regulatory region sequence-specific DNA binding"/>
    <property type="evidence" value="ECO:0007669"/>
    <property type="project" value="TreeGrafter"/>
</dbReference>
<dbReference type="GO" id="GO:0005634">
    <property type="term" value="C:nucleus"/>
    <property type="evidence" value="ECO:0007669"/>
    <property type="project" value="UniProtKB-SubCell"/>
</dbReference>
<protein>
    <submittedName>
        <fullName evidence="9">Transcription factor, MADS-box</fullName>
    </submittedName>
</protein>
<dbReference type="Gene3D" id="3.40.1810.10">
    <property type="entry name" value="Transcription factor, MADS-box"/>
    <property type="match status" value="1"/>
</dbReference>
<reference evidence="9 10" key="1">
    <citation type="journal article" date="2018" name="Mol. Plant">
        <title>The genome of Artemisia annua provides insight into the evolution of Asteraceae family and artemisinin biosynthesis.</title>
        <authorList>
            <person name="Shen Q."/>
            <person name="Zhang L."/>
            <person name="Liao Z."/>
            <person name="Wang S."/>
            <person name="Yan T."/>
            <person name="Shi P."/>
            <person name="Liu M."/>
            <person name="Fu X."/>
            <person name="Pan Q."/>
            <person name="Wang Y."/>
            <person name="Lv Z."/>
            <person name="Lu X."/>
            <person name="Zhang F."/>
            <person name="Jiang W."/>
            <person name="Ma Y."/>
            <person name="Chen M."/>
            <person name="Hao X."/>
            <person name="Li L."/>
            <person name="Tang Y."/>
            <person name="Lv G."/>
            <person name="Zhou Y."/>
            <person name="Sun X."/>
            <person name="Brodelius P.E."/>
            <person name="Rose J.K.C."/>
            <person name="Tang K."/>
        </authorList>
    </citation>
    <scope>NUCLEOTIDE SEQUENCE [LARGE SCALE GENOMIC DNA]</scope>
    <source>
        <strain evidence="10">cv. Huhao1</strain>
        <tissue evidence="9">Leaf</tissue>
    </source>
</reference>
<dbReference type="GO" id="GO:0000981">
    <property type="term" value="F:DNA-binding transcription factor activity, RNA polymerase II-specific"/>
    <property type="evidence" value="ECO:0007669"/>
    <property type="project" value="TreeGrafter"/>
</dbReference>
<feature type="region of interest" description="Disordered" evidence="7">
    <location>
        <begin position="87"/>
        <end position="107"/>
    </location>
</feature>
<dbReference type="GO" id="GO:0046983">
    <property type="term" value="F:protein dimerization activity"/>
    <property type="evidence" value="ECO:0007669"/>
    <property type="project" value="InterPro"/>
</dbReference>
<evidence type="ECO:0000256" key="4">
    <source>
        <dbReference type="ARBA" id="ARBA00023163"/>
    </source>
</evidence>
<dbReference type="PROSITE" id="PS50066">
    <property type="entry name" value="MADS_BOX_2"/>
    <property type="match status" value="1"/>
</dbReference>
<evidence type="ECO:0000256" key="2">
    <source>
        <dbReference type="ARBA" id="ARBA00023015"/>
    </source>
</evidence>
<keyword evidence="2" id="KW-0805">Transcription regulation</keyword>
<gene>
    <name evidence="9" type="ORF">CTI12_AA049420</name>
</gene>
<evidence type="ECO:0000256" key="1">
    <source>
        <dbReference type="ARBA" id="ARBA00004123"/>
    </source>
</evidence>
<feature type="compositionally biased region" description="Polar residues" evidence="7">
    <location>
        <begin position="1"/>
        <end position="11"/>
    </location>
</feature>
<evidence type="ECO:0000259" key="8">
    <source>
        <dbReference type="PROSITE" id="PS50066"/>
    </source>
</evidence>
<dbReference type="STRING" id="35608.A0A2U1QC22"/>
<organism evidence="9 10">
    <name type="scientific">Artemisia annua</name>
    <name type="common">Sweet wormwood</name>
    <dbReference type="NCBI Taxonomy" id="35608"/>
    <lineage>
        <taxon>Eukaryota</taxon>
        <taxon>Viridiplantae</taxon>
        <taxon>Streptophyta</taxon>
        <taxon>Embryophyta</taxon>
        <taxon>Tracheophyta</taxon>
        <taxon>Spermatophyta</taxon>
        <taxon>Magnoliopsida</taxon>
        <taxon>eudicotyledons</taxon>
        <taxon>Gunneridae</taxon>
        <taxon>Pentapetalae</taxon>
        <taxon>asterids</taxon>
        <taxon>campanulids</taxon>
        <taxon>Asterales</taxon>
        <taxon>Asteraceae</taxon>
        <taxon>Asteroideae</taxon>
        <taxon>Anthemideae</taxon>
        <taxon>Artemisiinae</taxon>
        <taxon>Artemisia</taxon>
    </lineage>
</organism>
<keyword evidence="6" id="KW-0175">Coiled coil</keyword>
<sequence length="239" mass="26778">MNVSGVSTTNKKTSKGRRKIPIEKIEETSSRQVTFSKRRNGLFKKASELCILTGAQMAILVQSPGGRCYAFGHPSPDAVIDLYMNNNNTDDDNENSINASTSQKQPPLTELNHHYNEVSKELEMEKKRNELIQQEKRGNSSELPWYMQDTEGMEVEEHEQFLAALMELKRKVLVCANDLANARITTALSLGTSYCYENNNTISNMNIVLDNFAVGNNLENTTMMDPMGLEGLGSDLDNF</sequence>
<dbReference type="FunFam" id="3.40.1810.10:FF:000006">
    <property type="entry name" value="Agamous-like MADS-box protein AGL62"/>
    <property type="match status" value="1"/>
</dbReference>
<evidence type="ECO:0000313" key="10">
    <source>
        <dbReference type="Proteomes" id="UP000245207"/>
    </source>
</evidence>
<comment type="caution">
    <text evidence="9">The sequence shown here is derived from an EMBL/GenBank/DDBJ whole genome shotgun (WGS) entry which is preliminary data.</text>
</comment>
<dbReference type="OrthoDB" id="1896642at2759"/>
<proteinExistence type="predicted"/>
<feature type="domain" description="MADS-box" evidence="8">
    <location>
        <begin position="15"/>
        <end position="75"/>
    </location>
</feature>
<accession>A0A2U1QC22</accession>
<name>A0A2U1QC22_ARTAN</name>
<keyword evidence="5" id="KW-0539">Nucleus</keyword>
<dbReference type="PANTHER" id="PTHR11945">
    <property type="entry name" value="MADS BOX PROTEIN"/>
    <property type="match status" value="1"/>
</dbReference>
<dbReference type="EMBL" id="PKPP01000235">
    <property type="protein sequence ID" value="PWA95527.1"/>
    <property type="molecule type" value="Genomic_DNA"/>
</dbReference>
<evidence type="ECO:0000256" key="3">
    <source>
        <dbReference type="ARBA" id="ARBA00023125"/>
    </source>
</evidence>
<evidence type="ECO:0000256" key="5">
    <source>
        <dbReference type="ARBA" id="ARBA00023242"/>
    </source>
</evidence>
<comment type="subcellular location">
    <subcellularLocation>
        <location evidence="1">Nucleus</location>
    </subcellularLocation>
</comment>
<dbReference type="PRINTS" id="PR00404">
    <property type="entry name" value="MADSDOMAIN"/>
</dbReference>
<feature type="region of interest" description="Disordered" evidence="7">
    <location>
        <begin position="1"/>
        <end position="22"/>
    </location>
</feature>
<dbReference type="Pfam" id="PF00319">
    <property type="entry name" value="SRF-TF"/>
    <property type="match status" value="1"/>
</dbReference>